<dbReference type="Pfam" id="PF00487">
    <property type="entry name" value="FA_desaturase"/>
    <property type="match status" value="1"/>
</dbReference>
<feature type="transmembrane region" description="Helical" evidence="12">
    <location>
        <begin position="59"/>
        <end position="78"/>
    </location>
</feature>
<dbReference type="CDD" id="cd03512">
    <property type="entry name" value="Alkane-hydroxylase"/>
    <property type="match status" value="1"/>
</dbReference>
<keyword evidence="6" id="KW-0479">Metal-binding</keyword>
<dbReference type="InterPro" id="IPR033885">
    <property type="entry name" value="AlkB/XylM"/>
</dbReference>
<reference evidence="15" key="1">
    <citation type="submission" date="2016-10" db="EMBL/GenBank/DDBJ databases">
        <authorList>
            <person name="Varghese N."/>
            <person name="Submissions S."/>
        </authorList>
    </citation>
    <scope>NUCLEOTIDE SEQUENCE [LARGE SCALE GENOMIC DNA]</scope>
    <source>
        <strain evidence="15">CGMCC 1.6775</strain>
    </source>
</reference>
<comment type="similarity">
    <text evidence="2">Belongs to the fatty acid desaturase type 1 family. AlkB subfamily.</text>
</comment>
<keyword evidence="15" id="KW-1185">Reference proteome</keyword>
<evidence type="ECO:0000256" key="10">
    <source>
        <dbReference type="ARBA" id="ARBA00023033"/>
    </source>
</evidence>
<keyword evidence="10 14" id="KW-0503">Monooxygenase</keyword>
<feature type="transmembrane region" description="Helical" evidence="12">
    <location>
        <begin position="29"/>
        <end position="47"/>
    </location>
</feature>
<comment type="subcellular location">
    <subcellularLocation>
        <location evidence="1">Cell inner membrane</location>
        <topology evidence="1">Multi-pass membrane protein</topology>
    </subcellularLocation>
</comment>
<evidence type="ECO:0000256" key="11">
    <source>
        <dbReference type="ARBA" id="ARBA00023136"/>
    </source>
</evidence>
<evidence type="ECO:0000259" key="13">
    <source>
        <dbReference type="Pfam" id="PF00487"/>
    </source>
</evidence>
<dbReference type="InterPro" id="IPR005804">
    <property type="entry name" value="FA_desaturase_dom"/>
</dbReference>
<gene>
    <name evidence="14" type="ORF">SAMN04487961_2545</name>
</gene>
<evidence type="ECO:0000313" key="14">
    <source>
        <dbReference type="EMBL" id="SFN24223.1"/>
    </source>
</evidence>
<dbReference type="AlphaFoldDB" id="A0A1I4XFG7"/>
<evidence type="ECO:0000256" key="1">
    <source>
        <dbReference type="ARBA" id="ARBA00004429"/>
    </source>
</evidence>
<evidence type="ECO:0000256" key="9">
    <source>
        <dbReference type="ARBA" id="ARBA00023004"/>
    </source>
</evidence>
<keyword evidence="9" id="KW-0408">Iron</keyword>
<evidence type="ECO:0000313" key="15">
    <source>
        <dbReference type="Proteomes" id="UP000199339"/>
    </source>
</evidence>
<feature type="transmembrane region" description="Helical" evidence="12">
    <location>
        <begin position="205"/>
        <end position="238"/>
    </location>
</feature>
<evidence type="ECO:0000256" key="7">
    <source>
        <dbReference type="ARBA" id="ARBA00022989"/>
    </source>
</evidence>
<feature type="transmembrane region" description="Helical" evidence="12">
    <location>
        <begin position="90"/>
        <end position="110"/>
    </location>
</feature>
<keyword evidence="8" id="KW-0560">Oxidoreductase</keyword>
<evidence type="ECO:0000256" key="8">
    <source>
        <dbReference type="ARBA" id="ARBA00023002"/>
    </source>
</evidence>
<dbReference type="RefSeq" id="WP_092004098.1">
    <property type="nucleotide sequence ID" value="NZ_FOUR01000006.1"/>
</dbReference>
<feature type="transmembrane region" description="Helical" evidence="12">
    <location>
        <begin position="7"/>
        <end position="23"/>
    </location>
</feature>
<name>A0A1I4XFG7_9GAMM</name>
<evidence type="ECO:0000256" key="6">
    <source>
        <dbReference type="ARBA" id="ARBA00022723"/>
    </source>
</evidence>
<dbReference type="Proteomes" id="UP000199339">
    <property type="component" value="Unassembled WGS sequence"/>
</dbReference>
<dbReference type="GO" id="GO:0005886">
    <property type="term" value="C:plasma membrane"/>
    <property type="evidence" value="ECO:0007669"/>
    <property type="project" value="UniProtKB-SubCell"/>
</dbReference>
<keyword evidence="5 12" id="KW-0812">Transmembrane</keyword>
<keyword evidence="11 12" id="KW-0472">Membrane</keyword>
<keyword evidence="3" id="KW-1003">Cell membrane</keyword>
<sequence>MWEYIKYYFAPLVQVLAILGFYWGGNYMWIAIAAFPTIALADMLLPLDLKKRKMESHFWAYLPVWISTLLLPIMYFAFAWSVQHNDLTPLQIVAGVAGLAWLSVVPGVPATHELYHSRGRLARFVGRYAQIVFLDTMRMEVHVVGHHRDVGTKEDVDTAPRGTSIYTFTPRAALESFRWELKLDADNLERRGYGRYSIRHSLWRALLAIVVFLGIIYFIGGWAAVGLCVIPMVIARFWVEAMNYYQHYGQVRVSGTPIEKHHVWNHFGTLSRLYAFEITNHADHHLNSYIPYYKLEPDRDAIVIPSIISCFLQGFVPPLWHRTIKPALKRWDREFASAAERKMAMEQNRRAGWEDWVEDCGNRDNHRPDNTTLTHG</sequence>
<dbReference type="OrthoDB" id="4759734at2"/>
<evidence type="ECO:0000256" key="2">
    <source>
        <dbReference type="ARBA" id="ARBA00010823"/>
    </source>
</evidence>
<dbReference type="EMBL" id="FOUR01000006">
    <property type="protein sequence ID" value="SFN24223.1"/>
    <property type="molecule type" value="Genomic_DNA"/>
</dbReference>
<accession>A0A1I4XFG7</accession>
<feature type="domain" description="Fatty acid desaturase" evidence="13">
    <location>
        <begin position="103"/>
        <end position="296"/>
    </location>
</feature>
<dbReference type="PANTHER" id="PTHR38674:SF1">
    <property type="entry name" value="ALKANE 1-MONOOXYGENASE 1"/>
    <property type="match status" value="1"/>
</dbReference>
<dbReference type="GO" id="GO:0004497">
    <property type="term" value="F:monooxygenase activity"/>
    <property type="evidence" value="ECO:0007669"/>
    <property type="project" value="UniProtKB-KW"/>
</dbReference>
<keyword evidence="7 12" id="KW-1133">Transmembrane helix</keyword>
<protein>
    <submittedName>
        <fullName evidence="14">p-cymene monooxygenase</fullName>
    </submittedName>
</protein>
<proteinExistence type="inferred from homology"/>
<evidence type="ECO:0000256" key="3">
    <source>
        <dbReference type="ARBA" id="ARBA00022475"/>
    </source>
</evidence>
<dbReference type="GO" id="GO:0046872">
    <property type="term" value="F:metal ion binding"/>
    <property type="evidence" value="ECO:0007669"/>
    <property type="project" value="UniProtKB-KW"/>
</dbReference>
<evidence type="ECO:0000256" key="12">
    <source>
        <dbReference type="SAM" id="Phobius"/>
    </source>
</evidence>
<evidence type="ECO:0000256" key="5">
    <source>
        <dbReference type="ARBA" id="ARBA00022692"/>
    </source>
</evidence>
<dbReference type="GO" id="GO:0006629">
    <property type="term" value="P:lipid metabolic process"/>
    <property type="evidence" value="ECO:0007669"/>
    <property type="project" value="InterPro"/>
</dbReference>
<organism evidence="14 15">
    <name type="scientific">Marinobacter pelagius</name>
    <dbReference type="NCBI Taxonomy" id="379482"/>
    <lineage>
        <taxon>Bacteria</taxon>
        <taxon>Pseudomonadati</taxon>
        <taxon>Pseudomonadota</taxon>
        <taxon>Gammaproteobacteria</taxon>
        <taxon>Pseudomonadales</taxon>
        <taxon>Marinobacteraceae</taxon>
        <taxon>Marinobacter</taxon>
    </lineage>
</organism>
<dbReference type="PANTHER" id="PTHR38674">
    <property type="entry name" value="ALKANE 1-MONOOXYGENASE 1"/>
    <property type="match status" value="1"/>
</dbReference>
<keyword evidence="4" id="KW-0997">Cell inner membrane</keyword>
<evidence type="ECO:0000256" key="4">
    <source>
        <dbReference type="ARBA" id="ARBA00022519"/>
    </source>
</evidence>